<organism evidence="1 2">
    <name type="scientific">Caerostris extrusa</name>
    <name type="common">Bark spider</name>
    <name type="synonym">Caerostris bankana</name>
    <dbReference type="NCBI Taxonomy" id="172846"/>
    <lineage>
        <taxon>Eukaryota</taxon>
        <taxon>Metazoa</taxon>
        <taxon>Ecdysozoa</taxon>
        <taxon>Arthropoda</taxon>
        <taxon>Chelicerata</taxon>
        <taxon>Arachnida</taxon>
        <taxon>Araneae</taxon>
        <taxon>Araneomorphae</taxon>
        <taxon>Entelegynae</taxon>
        <taxon>Araneoidea</taxon>
        <taxon>Araneidae</taxon>
        <taxon>Caerostris</taxon>
    </lineage>
</organism>
<dbReference type="EMBL" id="BPLR01013896">
    <property type="protein sequence ID" value="GIY64575.1"/>
    <property type="molecule type" value="Genomic_DNA"/>
</dbReference>
<reference evidence="1 2" key="1">
    <citation type="submission" date="2021-06" db="EMBL/GenBank/DDBJ databases">
        <title>Caerostris extrusa draft genome.</title>
        <authorList>
            <person name="Kono N."/>
            <person name="Arakawa K."/>
        </authorList>
    </citation>
    <scope>NUCLEOTIDE SEQUENCE [LARGE SCALE GENOMIC DNA]</scope>
</reference>
<gene>
    <name evidence="1" type="ORF">CEXT_320701</name>
</gene>
<evidence type="ECO:0000313" key="2">
    <source>
        <dbReference type="Proteomes" id="UP001054945"/>
    </source>
</evidence>
<name>A0AAV4V4X0_CAEEX</name>
<comment type="caution">
    <text evidence="1">The sequence shown here is derived from an EMBL/GenBank/DDBJ whole genome shotgun (WGS) entry which is preliminary data.</text>
</comment>
<proteinExistence type="predicted"/>
<accession>A0AAV4V4X0</accession>
<protein>
    <submittedName>
        <fullName evidence="1">Uncharacterized protein</fullName>
    </submittedName>
</protein>
<evidence type="ECO:0000313" key="1">
    <source>
        <dbReference type="EMBL" id="GIY64575.1"/>
    </source>
</evidence>
<dbReference type="AlphaFoldDB" id="A0AAV4V4X0"/>
<dbReference type="Proteomes" id="UP001054945">
    <property type="component" value="Unassembled WGS sequence"/>
</dbReference>
<keyword evidence="2" id="KW-1185">Reference proteome</keyword>
<sequence length="90" mass="10465">MNKILSKHNFKPNTSSWTHGWIFFSGKYLWRSNLFNHWLTTVKLGPLPAYCLLGKLFHEKERKTAAQKKKSEARGKSLCRMSPQCTPITL</sequence>